<name>A0A397SDK8_9GLOM</name>
<dbReference type="EMBL" id="QKYT01000705">
    <property type="protein sequence ID" value="RIA82097.1"/>
    <property type="molecule type" value="Genomic_DNA"/>
</dbReference>
<reference evidence="1 2" key="1">
    <citation type="submission" date="2018-06" db="EMBL/GenBank/DDBJ databases">
        <title>Comparative genomics reveals the genomic features of Rhizophagus irregularis, R. cerebriforme, R. diaphanum and Gigaspora rosea, and their symbiotic lifestyle signature.</title>
        <authorList>
            <person name="Morin E."/>
            <person name="San Clemente H."/>
            <person name="Chen E.C.H."/>
            <person name="De La Providencia I."/>
            <person name="Hainaut M."/>
            <person name="Kuo A."/>
            <person name="Kohler A."/>
            <person name="Murat C."/>
            <person name="Tang N."/>
            <person name="Roy S."/>
            <person name="Loubradou J."/>
            <person name="Henrissat B."/>
            <person name="Grigoriev I.V."/>
            <person name="Corradi N."/>
            <person name="Roux C."/>
            <person name="Martin F.M."/>
        </authorList>
    </citation>
    <scope>NUCLEOTIDE SEQUENCE [LARGE SCALE GENOMIC DNA]</scope>
    <source>
        <strain evidence="1 2">DAOM 227022</strain>
    </source>
</reference>
<evidence type="ECO:0000313" key="1">
    <source>
        <dbReference type="EMBL" id="RIA82097.1"/>
    </source>
</evidence>
<dbReference type="AlphaFoldDB" id="A0A397SDK8"/>
<organism evidence="1 2">
    <name type="scientific">Glomus cerebriforme</name>
    <dbReference type="NCBI Taxonomy" id="658196"/>
    <lineage>
        <taxon>Eukaryota</taxon>
        <taxon>Fungi</taxon>
        <taxon>Fungi incertae sedis</taxon>
        <taxon>Mucoromycota</taxon>
        <taxon>Glomeromycotina</taxon>
        <taxon>Glomeromycetes</taxon>
        <taxon>Glomerales</taxon>
        <taxon>Glomeraceae</taxon>
        <taxon>Glomus</taxon>
    </lineage>
</organism>
<dbReference type="Proteomes" id="UP000265703">
    <property type="component" value="Unassembled WGS sequence"/>
</dbReference>
<feature type="non-terminal residue" evidence="1">
    <location>
        <position position="139"/>
    </location>
</feature>
<dbReference type="OrthoDB" id="2494822at2759"/>
<sequence>MLTKALEENIGVVGKLDYITNTENRDVEVEIEVQIPDRKFRDIWSFACNGYRIEMQQSNNDQKETFRKRRRFIGKIKNLPPNSTDQQLESELLPRHAKFWKVYKVNEERMEALVLFQSEKDKKMATIKKVKVNNKEYEW</sequence>
<keyword evidence="2" id="KW-1185">Reference proteome</keyword>
<gene>
    <name evidence="1" type="ORF">C1645_835896</name>
</gene>
<evidence type="ECO:0000313" key="2">
    <source>
        <dbReference type="Proteomes" id="UP000265703"/>
    </source>
</evidence>
<proteinExistence type="predicted"/>
<accession>A0A397SDK8</accession>
<protein>
    <submittedName>
        <fullName evidence="1">Uncharacterized protein</fullName>
    </submittedName>
</protein>
<comment type="caution">
    <text evidence="1">The sequence shown here is derived from an EMBL/GenBank/DDBJ whole genome shotgun (WGS) entry which is preliminary data.</text>
</comment>